<reference evidence="2" key="2">
    <citation type="submission" date="2023-05" db="EMBL/GenBank/DDBJ databases">
        <authorList>
            <consortium name="Lawrence Berkeley National Laboratory"/>
            <person name="Steindorff A."/>
            <person name="Hensen N."/>
            <person name="Bonometti L."/>
            <person name="Westerberg I."/>
            <person name="Brannstrom I.O."/>
            <person name="Guillou S."/>
            <person name="Cros-Aarteil S."/>
            <person name="Calhoun S."/>
            <person name="Haridas S."/>
            <person name="Kuo A."/>
            <person name="Mondo S."/>
            <person name="Pangilinan J."/>
            <person name="Riley R."/>
            <person name="Labutti K."/>
            <person name="Andreopoulos B."/>
            <person name="Lipzen A."/>
            <person name="Chen C."/>
            <person name="Yanf M."/>
            <person name="Daum C."/>
            <person name="Ng V."/>
            <person name="Clum A."/>
            <person name="Ohm R."/>
            <person name="Martin F."/>
            <person name="Silar P."/>
            <person name="Natvig D."/>
            <person name="Lalanne C."/>
            <person name="Gautier V."/>
            <person name="Ament-Velasquez S.L."/>
            <person name="Kruys A."/>
            <person name="Hutchinson M.I."/>
            <person name="Powell A.J."/>
            <person name="Barry K."/>
            <person name="Miller A.N."/>
            <person name="Grigoriev I.V."/>
            <person name="Debuchy R."/>
            <person name="Gladieux P."/>
            <person name="Thoren M.H."/>
            <person name="Johannesson H."/>
        </authorList>
    </citation>
    <scope>NUCLEOTIDE SEQUENCE</scope>
    <source>
        <strain evidence="2">CBS 123565</strain>
    </source>
</reference>
<evidence type="ECO:0000313" key="2">
    <source>
        <dbReference type="EMBL" id="KAK4132340.1"/>
    </source>
</evidence>
<evidence type="ECO:0000313" key="3">
    <source>
        <dbReference type="Proteomes" id="UP001304895"/>
    </source>
</evidence>
<evidence type="ECO:0000256" key="1">
    <source>
        <dbReference type="SAM" id="MobiDB-lite"/>
    </source>
</evidence>
<name>A0AAN6UGK2_9PEZI</name>
<feature type="region of interest" description="Disordered" evidence="1">
    <location>
        <begin position="1"/>
        <end position="79"/>
    </location>
</feature>
<evidence type="ECO:0008006" key="4">
    <source>
        <dbReference type="Google" id="ProtNLM"/>
    </source>
</evidence>
<feature type="region of interest" description="Disordered" evidence="1">
    <location>
        <begin position="111"/>
        <end position="146"/>
    </location>
</feature>
<feature type="compositionally biased region" description="Polar residues" evidence="1">
    <location>
        <begin position="268"/>
        <end position="288"/>
    </location>
</feature>
<dbReference type="EMBL" id="MU853418">
    <property type="protein sequence ID" value="KAK4132340.1"/>
    <property type="molecule type" value="Genomic_DNA"/>
</dbReference>
<reference evidence="2" key="1">
    <citation type="journal article" date="2023" name="Mol. Phylogenet. Evol.">
        <title>Genome-scale phylogeny and comparative genomics of the fungal order Sordariales.</title>
        <authorList>
            <person name="Hensen N."/>
            <person name="Bonometti L."/>
            <person name="Westerberg I."/>
            <person name="Brannstrom I.O."/>
            <person name="Guillou S."/>
            <person name="Cros-Aarteil S."/>
            <person name="Calhoun S."/>
            <person name="Haridas S."/>
            <person name="Kuo A."/>
            <person name="Mondo S."/>
            <person name="Pangilinan J."/>
            <person name="Riley R."/>
            <person name="LaButti K."/>
            <person name="Andreopoulos B."/>
            <person name="Lipzen A."/>
            <person name="Chen C."/>
            <person name="Yan M."/>
            <person name="Daum C."/>
            <person name="Ng V."/>
            <person name="Clum A."/>
            <person name="Steindorff A."/>
            <person name="Ohm R.A."/>
            <person name="Martin F."/>
            <person name="Silar P."/>
            <person name="Natvig D.O."/>
            <person name="Lalanne C."/>
            <person name="Gautier V."/>
            <person name="Ament-Velasquez S.L."/>
            <person name="Kruys A."/>
            <person name="Hutchinson M.I."/>
            <person name="Powell A.J."/>
            <person name="Barry K."/>
            <person name="Miller A.N."/>
            <person name="Grigoriev I.V."/>
            <person name="Debuchy R."/>
            <person name="Gladieux P."/>
            <person name="Hiltunen Thoren M."/>
            <person name="Johannesson H."/>
        </authorList>
    </citation>
    <scope>NUCLEOTIDE SEQUENCE</scope>
    <source>
        <strain evidence="2">CBS 123565</strain>
    </source>
</reference>
<feature type="compositionally biased region" description="Basic residues" evidence="1">
    <location>
        <begin position="169"/>
        <end position="180"/>
    </location>
</feature>
<keyword evidence="3" id="KW-1185">Reference proteome</keyword>
<feature type="region of interest" description="Disordered" evidence="1">
    <location>
        <begin position="162"/>
        <end position="251"/>
    </location>
</feature>
<sequence length="391" mass="42190">MDPAGPTARGPTASYADAVRGGNNKEVAPKSKPKSGQGKKVELAPVPKDVLHKPAKKLKDESPTSSTSNSRGWEDAEQQAKPTFSYAAALKGKAVMKLGPKDDGVAWEAPAETVSQENKTPDPEGLQPVVGSTRGRKTGRQFENDDGTVAVRHAYDAKLCTAVTDTGRRGPKPSKKSRSHVKVDGDDTVHPDAASRSRHAALDSGGASRHPNEHGKDRARYAKAPNFATVETPADGDASPELGDGAAWPPDYTQSARRFSVSDLASLPSHTVPTSHPTFAPSSHRTQTAIPETSADTYARAAATSAIYNARMDRMEEVIAAHDRGDIMLWDSQYEWDVLVTCGSRSWRVHHDILSRESHWFKARLPPKDPVSRHQQTPGGCQAPLFSPPRH</sequence>
<organism evidence="2 3">
    <name type="scientific">Trichocladium antarcticum</name>
    <dbReference type="NCBI Taxonomy" id="1450529"/>
    <lineage>
        <taxon>Eukaryota</taxon>
        <taxon>Fungi</taxon>
        <taxon>Dikarya</taxon>
        <taxon>Ascomycota</taxon>
        <taxon>Pezizomycotina</taxon>
        <taxon>Sordariomycetes</taxon>
        <taxon>Sordariomycetidae</taxon>
        <taxon>Sordariales</taxon>
        <taxon>Chaetomiaceae</taxon>
        <taxon>Trichocladium</taxon>
    </lineage>
</organism>
<feature type="compositionally biased region" description="Basic and acidic residues" evidence="1">
    <location>
        <begin position="181"/>
        <end position="195"/>
    </location>
</feature>
<feature type="compositionally biased region" description="Basic and acidic residues" evidence="1">
    <location>
        <begin position="210"/>
        <end position="220"/>
    </location>
</feature>
<dbReference type="Proteomes" id="UP001304895">
    <property type="component" value="Unassembled WGS sequence"/>
</dbReference>
<feature type="region of interest" description="Disordered" evidence="1">
    <location>
        <begin position="267"/>
        <end position="288"/>
    </location>
</feature>
<accession>A0AAN6UGK2</accession>
<feature type="compositionally biased region" description="Basic and acidic residues" evidence="1">
    <location>
        <begin position="49"/>
        <end position="62"/>
    </location>
</feature>
<proteinExistence type="predicted"/>
<dbReference type="AlphaFoldDB" id="A0AAN6UGK2"/>
<comment type="caution">
    <text evidence="2">The sequence shown here is derived from an EMBL/GenBank/DDBJ whole genome shotgun (WGS) entry which is preliminary data.</text>
</comment>
<protein>
    <recommendedName>
        <fullName evidence="4">BTB domain-containing protein</fullName>
    </recommendedName>
</protein>
<feature type="region of interest" description="Disordered" evidence="1">
    <location>
        <begin position="366"/>
        <end position="391"/>
    </location>
</feature>
<gene>
    <name evidence="2" type="ORF">BT67DRAFT_86091</name>
</gene>